<evidence type="ECO:0000313" key="3">
    <source>
        <dbReference type="Proteomes" id="UP000028134"/>
    </source>
</evidence>
<dbReference type="Proteomes" id="UP000028134">
    <property type="component" value="Unassembled WGS sequence"/>
</dbReference>
<feature type="transmembrane region" description="Helical" evidence="1">
    <location>
        <begin position="25"/>
        <end position="48"/>
    </location>
</feature>
<keyword evidence="1" id="KW-0472">Membrane</keyword>
<name>A0A078RE96_PHOVU</name>
<proteinExistence type="predicted"/>
<gene>
    <name evidence="2" type="ORF">M097_1151</name>
</gene>
<sequence length="81" mass="9380">MSSQNFRRAQGAKRKRGSCTADTDFIKMVAFIIYLFFFLPVIAFRYVAQRHRTVFQTNCTNYIVLLSAIKCGTKARQQAYT</sequence>
<evidence type="ECO:0000256" key="1">
    <source>
        <dbReference type="SAM" id="Phobius"/>
    </source>
</evidence>
<protein>
    <submittedName>
        <fullName evidence="2">Uncharacterized protein</fullName>
    </submittedName>
</protein>
<keyword evidence="1" id="KW-0812">Transmembrane</keyword>
<dbReference type="EMBL" id="JNHI01000005">
    <property type="protein sequence ID" value="KDS32277.1"/>
    <property type="molecule type" value="Genomic_DNA"/>
</dbReference>
<evidence type="ECO:0000313" key="2">
    <source>
        <dbReference type="EMBL" id="KDS32277.1"/>
    </source>
</evidence>
<accession>A0A078RE96</accession>
<dbReference type="AlphaFoldDB" id="A0A078RE96"/>
<comment type="caution">
    <text evidence="2">The sequence shown here is derived from an EMBL/GenBank/DDBJ whole genome shotgun (WGS) entry which is preliminary data.</text>
</comment>
<keyword evidence="1" id="KW-1133">Transmembrane helix</keyword>
<reference evidence="2 3" key="1">
    <citation type="submission" date="2014-04" db="EMBL/GenBank/DDBJ databases">
        <authorList>
            <person name="Sears C."/>
            <person name="Carroll K."/>
            <person name="Sack B.R."/>
            <person name="Qadri F."/>
            <person name="Myers L.L."/>
            <person name="Chung G.-T."/>
            <person name="Escheverria P."/>
            <person name="Fraser C.M."/>
            <person name="Sadzewicz L."/>
            <person name="Shefchek K.A."/>
            <person name="Tallon L."/>
            <person name="Das S.P."/>
            <person name="Daugherty S."/>
            <person name="Mongodin E.F."/>
        </authorList>
    </citation>
    <scope>NUCLEOTIDE SEQUENCE [LARGE SCALE GENOMIC DNA]</scope>
    <source>
        <strain evidence="3">3775 SL(B) 10 (iv)</strain>
    </source>
</reference>
<organism evidence="2 3">
    <name type="scientific">Phocaeicola vulgatus str. 3775 SL</name>
    <name type="common">B</name>
    <name type="synonym">iv</name>
    <dbReference type="NCBI Taxonomy" id="1339350"/>
    <lineage>
        <taxon>Bacteria</taxon>
        <taxon>Pseudomonadati</taxon>
        <taxon>Bacteroidota</taxon>
        <taxon>Bacteroidia</taxon>
        <taxon>Bacteroidales</taxon>
        <taxon>Bacteroidaceae</taxon>
        <taxon>Phocaeicola</taxon>
    </lineage>
</organism>